<organism evidence="1">
    <name type="scientific">uncultured verrucomicrobium HF0500_27H16</name>
    <dbReference type="NCBI Taxonomy" id="723600"/>
    <lineage>
        <taxon>Bacteria</taxon>
        <taxon>Pseudomonadati</taxon>
        <taxon>Verrucomicrobiota</taxon>
        <taxon>environmental samples</taxon>
    </lineage>
</organism>
<dbReference type="EMBL" id="GU567995">
    <property type="protein sequence ID" value="ADI22724.1"/>
    <property type="molecule type" value="Genomic_DNA"/>
</dbReference>
<dbReference type="AlphaFoldDB" id="E7C5K0"/>
<evidence type="ECO:0008006" key="2">
    <source>
        <dbReference type="Google" id="ProtNLM"/>
    </source>
</evidence>
<evidence type="ECO:0000313" key="1">
    <source>
        <dbReference type="EMBL" id="ADI22724.1"/>
    </source>
</evidence>
<name>E7C5K0_9BACT</name>
<accession>E7C5K0</accession>
<proteinExistence type="predicted"/>
<dbReference type="InterPro" id="IPR025234">
    <property type="entry name" value="YjzH-like"/>
</dbReference>
<protein>
    <recommendedName>
        <fullName evidence="2">DUF4177 domain-containing protein</fullName>
    </recommendedName>
</protein>
<dbReference type="Pfam" id="PF13783">
    <property type="entry name" value="DUF4177"/>
    <property type="match status" value="1"/>
</dbReference>
<sequence>MKFEYLTRVLGRKGYRISGDDHSDKLAEMLKLTSDELGRKGWELVSVFPSLMSGGAAAKVLATYKRPALGSDES</sequence>
<reference evidence="1" key="1">
    <citation type="submission" date="2010-01" db="EMBL/GenBank/DDBJ databases">
        <title>Genome fragments of uncultured bacteria from the North Pacific subtropical Gyre.</title>
        <authorList>
            <person name="Pham V.D."/>
            <person name="Delong E.F."/>
        </authorList>
    </citation>
    <scope>NUCLEOTIDE SEQUENCE</scope>
</reference>